<organism evidence="2 3">
    <name type="scientific">Streptomyces chisholmiae</name>
    <dbReference type="NCBI Taxonomy" id="3075540"/>
    <lineage>
        <taxon>Bacteria</taxon>
        <taxon>Bacillati</taxon>
        <taxon>Actinomycetota</taxon>
        <taxon>Actinomycetes</taxon>
        <taxon>Kitasatosporales</taxon>
        <taxon>Streptomycetaceae</taxon>
        <taxon>Streptomyces</taxon>
    </lineage>
</organism>
<dbReference type="InterPro" id="IPR003615">
    <property type="entry name" value="HNH_nuc"/>
</dbReference>
<accession>A0ABU2JVQ8</accession>
<dbReference type="RefSeq" id="WP_311668397.1">
    <property type="nucleotide sequence ID" value="NZ_JAVREO010000010.1"/>
</dbReference>
<dbReference type="GO" id="GO:0004519">
    <property type="term" value="F:endonuclease activity"/>
    <property type="evidence" value="ECO:0007669"/>
    <property type="project" value="UniProtKB-KW"/>
</dbReference>
<dbReference type="InterPro" id="IPR052892">
    <property type="entry name" value="NA-targeting_endonuclease"/>
</dbReference>
<evidence type="ECO:0000259" key="1">
    <source>
        <dbReference type="SMART" id="SM00507"/>
    </source>
</evidence>
<keyword evidence="2" id="KW-0378">Hydrolase</keyword>
<dbReference type="Proteomes" id="UP001183410">
    <property type="component" value="Unassembled WGS sequence"/>
</dbReference>
<dbReference type="PANTHER" id="PTHR33877">
    <property type="entry name" value="SLL1193 PROTEIN"/>
    <property type="match status" value="1"/>
</dbReference>
<dbReference type="Gene3D" id="1.10.30.50">
    <property type="match status" value="1"/>
</dbReference>
<feature type="domain" description="HNH nuclease" evidence="1">
    <location>
        <begin position="11"/>
        <end position="67"/>
    </location>
</feature>
<gene>
    <name evidence="2" type="ORF">RM844_18690</name>
</gene>
<evidence type="ECO:0000313" key="2">
    <source>
        <dbReference type="EMBL" id="MDT0268313.1"/>
    </source>
</evidence>
<reference evidence="3" key="1">
    <citation type="submission" date="2023-07" db="EMBL/GenBank/DDBJ databases">
        <title>30 novel species of actinomycetes from the DSMZ collection.</title>
        <authorList>
            <person name="Nouioui I."/>
        </authorList>
    </citation>
    <scope>NUCLEOTIDE SEQUENCE [LARGE SCALE GENOMIC DNA]</scope>
    <source>
        <strain evidence="3">DSM 44915</strain>
    </source>
</reference>
<proteinExistence type="predicted"/>
<keyword evidence="2" id="KW-0255">Endonuclease</keyword>
<sequence>MSRVSSDVARRHRLNIAWRDGARCFYCHTPFPDPKMTGATLDHYIPHSLWPSSQLANLVLACFTCNQAKADILPWPLAWLLLHIAAGGNPTDLTPEERTRYPISYAPKYLPPTTPRYTTIPDAWRAPRTTMNTTPVAVNTQECVREAA</sequence>
<dbReference type="CDD" id="cd00085">
    <property type="entry name" value="HNHc"/>
    <property type="match status" value="1"/>
</dbReference>
<protein>
    <submittedName>
        <fullName evidence="2">HNH endonuclease signature motif containing protein</fullName>
    </submittedName>
</protein>
<dbReference type="SMART" id="SM00507">
    <property type="entry name" value="HNHc"/>
    <property type="match status" value="1"/>
</dbReference>
<dbReference type="EMBL" id="JAVREO010000010">
    <property type="protein sequence ID" value="MDT0268313.1"/>
    <property type="molecule type" value="Genomic_DNA"/>
</dbReference>
<keyword evidence="2" id="KW-0540">Nuclease</keyword>
<dbReference type="Pfam" id="PF01844">
    <property type="entry name" value="HNH"/>
    <property type="match status" value="1"/>
</dbReference>
<dbReference type="PANTHER" id="PTHR33877:SF2">
    <property type="entry name" value="OS07G0170200 PROTEIN"/>
    <property type="match status" value="1"/>
</dbReference>
<name>A0ABU2JVQ8_9ACTN</name>
<evidence type="ECO:0000313" key="3">
    <source>
        <dbReference type="Proteomes" id="UP001183410"/>
    </source>
</evidence>
<dbReference type="InterPro" id="IPR002711">
    <property type="entry name" value="HNH"/>
</dbReference>
<comment type="caution">
    <text evidence="2">The sequence shown here is derived from an EMBL/GenBank/DDBJ whole genome shotgun (WGS) entry which is preliminary data.</text>
</comment>
<keyword evidence="3" id="KW-1185">Reference proteome</keyword>